<evidence type="ECO:0000256" key="10">
    <source>
        <dbReference type="ARBA" id="ARBA00023303"/>
    </source>
</evidence>
<comment type="catalytic activity">
    <reaction evidence="11">
        <text>K(+)(in) = K(+)(out)</text>
        <dbReference type="Rhea" id="RHEA:29463"/>
        <dbReference type="ChEBI" id="CHEBI:29103"/>
    </reaction>
</comment>
<feature type="compositionally biased region" description="Polar residues" evidence="13">
    <location>
        <begin position="10"/>
        <end position="22"/>
    </location>
</feature>
<accession>A0A2R5LJI2</accession>
<dbReference type="InterPro" id="IPR041647">
    <property type="entry name" value="IRK_C"/>
</dbReference>
<keyword evidence="8 12" id="KW-0406">Ion transport</keyword>
<evidence type="ECO:0000256" key="11">
    <source>
        <dbReference type="ARBA" id="ARBA00034430"/>
    </source>
</evidence>
<keyword evidence="4 12" id="KW-0812">Transmembrane</keyword>
<organism evidence="17">
    <name type="scientific">Ornithodoros turicata</name>
    <dbReference type="NCBI Taxonomy" id="34597"/>
    <lineage>
        <taxon>Eukaryota</taxon>
        <taxon>Metazoa</taxon>
        <taxon>Ecdysozoa</taxon>
        <taxon>Arthropoda</taxon>
        <taxon>Chelicerata</taxon>
        <taxon>Arachnida</taxon>
        <taxon>Acari</taxon>
        <taxon>Parasitiformes</taxon>
        <taxon>Ixodida</taxon>
        <taxon>Ixodoidea</taxon>
        <taxon>Argasidae</taxon>
        <taxon>Ornithodorinae</taxon>
        <taxon>Ornithodoros</taxon>
    </lineage>
</organism>
<evidence type="ECO:0000256" key="13">
    <source>
        <dbReference type="SAM" id="MobiDB-lite"/>
    </source>
</evidence>
<evidence type="ECO:0000256" key="4">
    <source>
        <dbReference type="ARBA" id="ARBA00022692"/>
    </source>
</evidence>
<dbReference type="RefSeq" id="XP_064477906.1">
    <property type="nucleotide sequence ID" value="XM_064621836.1"/>
</dbReference>
<dbReference type="PANTHER" id="PTHR11767:SF102">
    <property type="entry name" value="INWARDLY RECTIFYING POTASSIUM CHANNEL 1, ISOFORM F"/>
    <property type="match status" value="1"/>
</dbReference>
<dbReference type="PANTHER" id="PTHR11767">
    <property type="entry name" value="INWARD RECTIFIER POTASSIUM CHANNEL"/>
    <property type="match status" value="1"/>
</dbReference>
<dbReference type="FunFam" id="1.10.287.70:FF:000078">
    <property type="entry name" value="Putative Inward rectifier potassium channel"/>
    <property type="match status" value="1"/>
</dbReference>
<dbReference type="FunFam" id="2.60.40.1400:FF:000001">
    <property type="entry name" value="G protein-activated inward rectifier potassium channel 2"/>
    <property type="match status" value="1"/>
</dbReference>
<dbReference type="EMBL" id="GGLE01005577">
    <property type="protein sequence ID" value="MBY09703.1"/>
    <property type="molecule type" value="Transcribed_RNA"/>
</dbReference>
<evidence type="ECO:0000259" key="15">
    <source>
        <dbReference type="Pfam" id="PF01007"/>
    </source>
</evidence>
<protein>
    <submittedName>
        <fullName evidence="17">Putative inwardly rectifying k+ channel inwardly rectifying k+ channel</fullName>
    </submittedName>
</protein>
<evidence type="ECO:0000256" key="8">
    <source>
        <dbReference type="ARBA" id="ARBA00023065"/>
    </source>
</evidence>
<keyword evidence="7 14" id="KW-1133">Transmembrane helix</keyword>
<comment type="similarity">
    <text evidence="12">Belongs to the inward rectifier-type potassium channel (TC 1.A.2.1) family.</text>
</comment>
<feature type="transmembrane region" description="Helical" evidence="14">
    <location>
        <begin position="199"/>
        <end position="223"/>
    </location>
</feature>
<proteinExistence type="inferred from homology"/>
<dbReference type="GO" id="GO:0034765">
    <property type="term" value="P:regulation of monoatomic ion transmembrane transport"/>
    <property type="evidence" value="ECO:0007669"/>
    <property type="project" value="TreeGrafter"/>
</dbReference>
<evidence type="ECO:0000256" key="14">
    <source>
        <dbReference type="SAM" id="Phobius"/>
    </source>
</evidence>
<dbReference type="AlphaFoldDB" id="A0A2R5LJI2"/>
<dbReference type="GO" id="GO:0005242">
    <property type="term" value="F:inward rectifier potassium channel activity"/>
    <property type="evidence" value="ECO:0007669"/>
    <property type="project" value="InterPro"/>
</dbReference>
<sequence>MKLTDMDNGQVWQQLISRSSHSPRGENDSDYDTPPQSAQGMGGKRPPLTKHLSLNGFPKCGEGEGGDSPAVRYQKAKIIPSRVRKRVIFKNGSVNLSKEHVYKRSQRYLQDIFTTLVDIQWRWNLMVFSMGFILSWLVFAIIWWLIMFAHGDFDPHEGEDWTPCIVEVTSFTSAFLFSLETQHTIGYGTRAITPECPEAVFILCMQSITGVMIQCFMAGIVFAKLSRPKKRSQTLLFSRNAVICLRDGRLCLLFRVGDMRKSHIIGTNISAQIIRRKVTAEGEVIPYYHTQLDVRFDAGTDSILFIWPATIVHEINETSPFYHMSAEDVLREKFEIVVILEGTIESTGQSIQARSSYLPSELLWGHRFEQLVRFQKDSSEYLVDYSKFNNTYEVETPLCSAKDFYEYQRLLKSAPRMVIPNSTNLQMDDKNNQQQSPVGGQQTPVFAYPYMFPSGSVSRRAIISAVSPSQESTSPMVSPFQSLRISKDI</sequence>
<dbReference type="InterPro" id="IPR016449">
    <property type="entry name" value="K_chnl_inward-rec_Kir"/>
</dbReference>
<keyword evidence="10 12" id="KW-0407">Ion channel</keyword>
<feature type="domain" description="Potassium channel inwardly rectifying transmembrane" evidence="15">
    <location>
        <begin position="89"/>
        <end position="228"/>
    </location>
</feature>
<dbReference type="GeneID" id="135391543"/>
<evidence type="ECO:0000256" key="9">
    <source>
        <dbReference type="ARBA" id="ARBA00023136"/>
    </source>
</evidence>
<dbReference type="Pfam" id="PF01007">
    <property type="entry name" value="IRK"/>
    <property type="match status" value="1"/>
</dbReference>
<dbReference type="PRINTS" id="PR01320">
    <property type="entry name" value="KIRCHANNEL"/>
</dbReference>
<dbReference type="RefSeq" id="XP_064477905.1">
    <property type="nucleotide sequence ID" value="XM_064621835.1"/>
</dbReference>
<dbReference type="InterPro" id="IPR013518">
    <property type="entry name" value="K_chnl_inward-rec_Kir_cyto"/>
</dbReference>
<keyword evidence="6 12" id="KW-0630">Potassium</keyword>
<dbReference type="GO" id="GO:1990573">
    <property type="term" value="P:potassium ion import across plasma membrane"/>
    <property type="evidence" value="ECO:0007669"/>
    <property type="project" value="TreeGrafter"/>
</dbReference>
<evidence type="ECO:0000256" key="1">
    <source>
        <dbReference type="ARBA" id="ARBA00004141"/>
    </source>
</evidence>
<reference evidence="17" key="1">
    <citation type="submission" date="2018-03" db="EMBL/GenBank/DDBJ databases">
        <title>The relapsing fever spirochete Borrelia turicatae persists in the highly oxidative environment of its soft-bodied tick vector.</title>
        <authorList>
            <person name="Bourret T.J."/>
            <person name="Boyle W.K."/>
            <person name="Valenzuela J.G."/>
            <person name="Oliveira F."/>
            <person name="Lopez J.E."/>
        </authorList>
    </citation>
    <scope>NUCLEOTIDE SEQUENCE</scope>
    <source>
        <strain evidence="17">Kansas strain/isolate</strain>
        <tissue evidence="17">Salivary glands</tissue>
    </source>
</reference>
<keyword evidence="5 12" id="KW-0851">Voltage-gated channel</keyword>
<comment type="subcellular location">
    <subcellularLocation>
        <location evidence="1 12">Membrane</location>
        <topology evidence="1 12">Multi-pass membrane protein</topology>
    </subcellularLocation>
</comment>
<dbReference type="KEGG" id="oti:135391543"/>
<evidence type="ECO:0000256" key="6">
    <source>
        <dbReference type="ARBA" id="ARBA00022958"/>
    </source>
</evidence>
<feature type="region of interest" description="Disordered" evidence="13">
    <location>
        <begin position="1"/>
        <end position="47"/>
    </location>
</feature>
<dbReference type="RefSeq" id="XP_064477907.1">
    <property type="nucleotide sequence ID" value="XM_064621837.1"/>
</dbReference>
<dbReference type="GO" id="GO:0034702">
    <property type="term" value="C:monoatomic ion channel complex"/>
    <property type="evidence" value="ECO:0007669"/>
    <property type="project" value="UniProtKB-KW"/>
</dbReference>
<feature type="transmembrane region" description="Helical" evidence="14">
    <location>
        <begin position="125"/>
        <end position="146"/>
    </location>
</feature>
<evidence type="ECO:0000256" key="2">
    <source>
        <dbReference type="ARBA" id="ARBA00022448"/>
    </source>
</evidence>
<evidence type="ECO:0000256" key="5">
    <source>
        <dbReference type="ARBA" id="ARBA00022882"/>
    </source>
</evidence>
<dbReference type="Gene3D" id="2.60.40.1400">
    <property type="entry name" value="G protein-activated inward rectifier potassium channel 1"/>
    <property type="match status" value="1"/>
</dbReference>
<dbReference type="InterPro" id="IPR040445">
    <property type="entry name" value="Kir_TM"/>
</dbReference>
<feature type="domain" description="Inward rectifier potassium channel C-terminal" evidence="16">
    <location>
        <begin position="235"/>
        <end position="406"/>
    </location>
</feature>
<name>A0A2R5LJI2_9ACAR</name>
<dbReference type="SUPFAM" id="SSF81296">
    <property type="entry name" value="E set domains"/>
    <property type="match status" value="1"/>
</dbReference>
<evidence type="ECO:0000256" key="3">
    <source>
        <dbReference type="ARBA" id="ARBA00022538"/>
    </source>
</evidence>
<dbReference type="InterPro" id="IPR014756">
    <property type="entry name" value="Ig_E-set"/>
</dbReference>
<keyword evidence="9 14" id="KW-0472">Membrane</keyword>
<evidence type="ECO:0000256" key="12">
    <source>
        <dbReference type="RuleBase" id="RU003822"/>
    </source>
</evidence>
<evidence type="ECO:0000256" key="7">
    <source>
        <dbReference type="ARBA" id="ARBA00022989"/>
    </source>
</evidence>
<keyword evidence="2 12" id="KW-0813">Transport</keyword>
<dbReference type="GO" id="GO:0005886">
    <property type="term" value="C:plasma membrane"/>
    <property type="evidence" value="ECO:0007669"/>
    <property type="project" value="TreeGrafter"/>
</dbReference>
<evidence type="ECO:0000313" key="17">
    <source>
        <dbReference type="EMBL" id="MBY09703.1"/>
    </source>
</evidence>
<dbReference type="Pfam" id="PF17655">
    <property type="entry name" value="IRK_C"/>
    <property type="match status" value="1"/>
</dbReference>
<dbReference type="Gene3D" id="1.10.287.70">
    <property type="match status" value="1"/>
</dbReference>
<evidence type="ECO:0000259" key="16">
    <source>
        <dbReference type="Pfam" id="PF17655"/>
    </source>
</evidence>
<keyword evidence="3 12" id="KW-0633">Potassium transport</keyword>
<dbReference type="SUPFAM" id="SSF81324">
    <property type="entry name" value="Voltage-gated potassium channels"/>
    <property type="match status" value="1"/>
</dbReference>